<reference evidence="2 3" key="1">
    <citation type="submission" date="2020-02" db="EMBL/GenBank/DDBJ databases">
        <title>Draft genome sequence of Haematococcus lacustris strain NIES-144.</title>
        <authorList>
            <person name="Morimoto D."/>
            <person name="Nakagawa S."/>
            <person name="Yoshida T."/>
            <person name="Sawayama S."/>
        </authorList>
    </citation>
    <scope>NUCLEOTIDE SEQUENCE [LARGE SCALE GENOMIC DNA]</scope>
    <source>
        <strain evidence="2 3">NIES-144</strain>
    </source>
</reference>
<sequence length="212" mass="21276">MRKLIDCHHDSRKALRGLGLTKTTYDMARSRSPPAPAARSSSAAASRPRPTPAAAPASQYSAPAAAHPATPAPAAPAAPASSGGWFSRPSAPAPAPVAHAPAAPPALQSSGGGGGLMSGLMGSMVTGAAMGTGSAIAHRAVDSFMGPRETHVVHEHAPAAPSPAAVPQMPSVDGPCSERVKQFGDCMSRTGGDMGSCQIYFDAMQQCRAAFA</sequence>
<dbReference type="InterPro" id="IPR055304">
    <property type="entry name" value="CHCHD2/10-like"/>
</dbReference>
<gene>
    <name evidence="2" type="ORF">HaLaN_21742</name>
</gene>
<organism evidence="2 3">
    <name type="scientific">Haematococcus lacustris</name>
    <name type="common">Green alga</name>
    <name type="synonym">Haematococcus pluvialis</name>
    <dbReference type="NCBI Taxonomy" id="44745"/>
    <lineage>
        <taxon>Eukaryota</taxon>
        <taxon>Viridiplantae</taxon>
        <taxon>Chlorophyta</taxon>
        <taxon>core chlorophytes</taxon>
        <taxon>Chlorophyceae</taxon>
        <taxon>CS clade</taxon>
        <taxon>Chlamydomonadales</taxon>
        <taxon>Haematococcaceae</taxon>
        <taxon>Haematococcus</taxon>
    </lineage>
</organism>
<feature type="compositionally biased region" description="Low complexity" evidence="1">
    <location>
        <begin position="37"/>
        <end position="69"/>
    </location>
</feature>
<dbReference type="EMBL" id="BLLF01002424">
    <property type="protein sequence ID" value="GFH24028.1"/>
    <property type="molecule type" value="Genomic_DNA"/>
</dbReference>
<dbReference type="AlphaFoldDB" id="A0A699ZZS5"/>
<accession>A0A699ZZS5</accession>
<dbReference type="GO" id="GO:0005634">
    <property type="term" value="C:nucleus"/>
    <property type="evidence" value="ECO:0007669"/>
    <property type="project" value="TreeGrafter"/>
</dbReference>
<evidence type="ECO:0000256" key="1">
    <source>
        <dbReference type="SAM" id="MobiDB-lite"/>
    </source>
</evidence>
<dbReference type="GO" id="GO:0005739">
    <property type="term" value="C:mitochondrion"/>
    <property type="evidence" value="ECO:0007669"/>
    <property type="project" value="TreeGrafter"/>
</dbReference>
<evidence type="ECO:0008006" key="4">
    <source>
        <dbReference type="Google" id="ProtNLM"/>
    </source>
</evidence>
<dbReference type="SUPFAM" id="SSF47072">
    <property type="entry name" value="Cysteine alpha-hairpin motif"/>
    <property type="match status" value="1"/>
</dbReference>
<evidence type="ECO:0000313" key="2">
    <source>
        <dbReference type="EMBL" id="GFH24028.1"/>
    </source>
</evidence>
<dbReference type="PROSITE" id="PS51808">
    <property type="entry name" value="CHCH"/>
    <property type="match status" value="1"/>
</dbReference>
<dbReference type="PANTHER" id="PTHR13523">
    <property type="entry name" value="COILED-COIL-HELIX-COILED-COIL-HELIX DOMAIN CONTAINING 2/NUR77"/>
    <property type="match status" value="1"/>
</dbReference>
<dbReference type="Proteomes" id="UP000485058">
    <property type="component" value="Unassembled WGS sequence"/>
</dbReference>
<protein>
    <recommendedName>
        <fullName evidence="4">CHCH domain-containing protein</fullName>
    </recommendedName>
</protein>
<keyword evidence="3" id="KW-1185">Reference proteome</keyword>
<feature type="region of interest" description="Disordered" evidence="1">
    <location>
        <begin position="1"/>
        <end position="110"/>
    </location>
</feature>
<comment type="caution">
    <text evidence="2">The sequence shown here is derived from an EMBL/GenBank/DDBJ whole genome shotgun (WGS) entry which is preliminary data.</text>
</comment>
<feature type="compositionally biased region" description="Low complexity" evidence="1">
    <location>
        <begin position="96"/>
        <end position="109"/>
    </location>
</feature>
<dbReference type="PANTHER" id="PTHR13523:SF2">
    <property type="entry name" value="COILED-COIL-HELIX-COILED-COIL-HELIX DOMAIN CONTAINING 2, ISOFORM A-RELATED"/>
    <property type="match status" value="1"/>
</dbReference>
<proteinExistence type="predicted"/>
<evidence type="ECO:0000313" key="3">
    <source>
        <dbReference type="Proteomes" id="UP000485058"/>
    </source>
</evidence>
<name>A0A699ZZS5_HAELA</name>
<dbReference type="InterPro" id="IPR009069">
    <property type="entry name" value="Cys_alpha_HP_mot_SF"/>
</dbReference>
<dbReference type="GO" id="GO:0007005">
    <property type="term" value="P:mitochondrion organization"/>
    <property type="evidence" value="ECO:0007669"/>
    <property type="project" value="InterPro"/>
</dbReference>
<feature type="compositionally biased region" description="Basic and acidic residues" evidence="1">
    <location>
        <begin position="1"/>
        <end position="13"/>
    </location>
</feature>